<keyword evidence="9" id="KW-0460">Magnesium</keyword>
<evidence type="ECO:0000256" key="3">
    <source>
        <dbReference type="ARBA" id="ARBA00019010"/>
    </source>
</evidence>
<dbReference type="RefSeq" id="WP_085766388.1">
    <property type="nucleotide sequence ID" value="NZ_CP019344.1"/>
</dbReference>
<dbReference type="PANTHER" id="PTHR33540">
    <property type="entry name" value="TRNA THREONYLCARBAMOYLADENOSINE BIOSYNTHESIS PROTEIN TSAE"/>
    <property type="match status" value="1"/>
</dbReference>
<reference evidence="11 12" key="1">
    <citation type="submission" date="2016-11" db="EMBL/GenBank/DDBJ databases">
        <title>Trade-off between light-utilization and light-protection in marine flavobacteria.</title>
        <authorList>
            <person name="Kumagai Y."/>
        </authorList>
    </citation>
    <scope>NUCLEOTIDE SEQUENCE [LARGE SCALE GENOMIC DNA]</scope>
    <source>
        <strain evidence="11 12">JCM 13191</strain>
    </source>
</reference>
<keyword evidence="11" id="KW-0808">Transferase</keyword>
<dbReference type="InterPro" id="IPR027417">
    <property type="entry name" value="P-loop_NTPase"/>
</dbReference>
<organism evidence="11 12">
    <name type="scientific">Nonlabens spongiae</name>
    <dbReference type="NCBI Taxonomy" id="331648"/>
    <lineage>
        <taxon>Bacteria</taxon>
        <taxon>Pseudomonadati</taxon>
        <taxon>Bacteroidota</taxon>
        <taxon>Flavobacteriia</taxon>
        <taxon>Flavobacteriales</taxon>
        <taxon>Flavobacteriaceae</taxon>
        <taxon>Nonlabens</taxon>
    </lineage>
</organism>
<evidence type="ECO:0000313" key="11">
    <source>
        <dbReference type="EMBL" id="ARN77588.1"/>
    </source>
</evidence>
<dbReference type="OrthoDB" id="9815896at2"/>
<dbReference type="Proteomes" id="UP000193431">
    <property type="component" value="Chromosome"/>
</dbReference>
<protein>
    <recommendedName>
        <fullName evidence="3">tRNA threonylcarbamoyladenosine biosynthesis protein TsaE</fullName>
    </recommendedName>
    <alternativeName>
        <fullName evidence="10">t(6)A37 threonylcarbamoyladenosine biosynthesis protein TsaE</fullName>
    </alternativeName>
</protein>
<proteinExistence type="inferred from homology"/>
<keyword evidence="12" id="KW-1185">Reference proteome</keyword>
<evidence type="ECO:0000256" key="8">
    <source>
        <dbReference type="ARBA" id="ARBA00022840"/>
    </source>
</evidence>
<evidence type="ECO:0000256" key="6">
    <source>
        <dbReference type="ARBA" id="ARBA00022723"/>
    </source>
</evidence>
<dbReference type="EMBL" id="CP019344">
    <property type="protein sequence ID" value="ARN77588.1"/>
    <property type="molecule type" value="Genomic_DNA"/>
</dbReference>
<dbReference type="Pfam" id="PF02367">
    <property type="entry name" value="TsaE"/>
    <property type="match status" value="1"/>
</dbReference>
<evidence type="ECO:0000256" key="5">
    <source>
        <dbReference type="ARBA" id="ARBA00022694"/>
    </source>
</evidence>
<keyword evidence="5" id="KW-0819">tRNA processing</keyword>
<comment type="similarity">
    <text evidence="2">Belongs to the TsaE family.</text>
</comment>
<evidence type="ECO:0000256" key="4">
    <source>
        <dbReference type="ARBA" id="ARBA00022490"/>
    </source>
</evidence>
<dbReference type="GO" id="GO:0005737">
    <property type="term" value="C:cytoplasm"/>
    <property type="evidence" value="ECO:0007669"/>
    <property type="project" value="UniProtKB-SubCell"/>
</dbReference>
<accession>A0A1W6MIZ2</accession>
<comment type="subcellular location">
    <subcellularLocation>
        <location evidence="1">Cytoplasm</location>
    </subcellularLocation>
</comment>
<dbReference type="GO" id="GO:0046872">
    <property type="term" value="F:metal ion binding"/>
    <property type="evidence" value="ECO:0007669"/>
    <property type="project" value="UniProtKB-KW"/>
</dbReference>
<keyword evidence="6" id="KW-0479">Metal-binding</keyword>
<evidence type="ECO:0000313" key="12">
    <source>
        <dbReference type="Proteomes" id="UP000193431"/>
    </source>
</evidence>
<dbReference type="GO" id="GO:0002949">
    <property type="term" value="P:tRNA threonylcarbamoyladenosine modification"/>
    <property type="evidence" value="ECO:0007669"/>
    <property type="project" value="InterPro"/>
</dbReference>
<dbReference type="GO" id="GO:0005524">
    <property type="term" value="F:ATP binding"/>
    <property type="evidence" value="ECO:0007669"/>
    <property type="project" value="UniProtKB-KW"/>
</dbReference>
<gene>
    <name evidence="11" type="ORF">BST97_06050</name>
</gene>
<sequence>MEMNYALSEIDNVSETILKNRVHDTIIFKAPIGAGKTTLIKTLCKELGVEGEISSPTFSLVNEHQGKSEDILHFDLYRMESKEELYGIGMEDYLDRKALKLIEWPELAMDLLDQHHVVEIEIVDADRRRLVFA</sequence>
<dbReference type="PANTHER" id="PTHR33540:SF2">
    <property type="entry name" value="TRNA THREONYLCARBAMOYLADENOSINE BIOSYNTHESIS PROTEIN TSAE"/>
    <property type="match status" value="1"/>
</dbReference>
<keyword evidence="7" id="KW-0547">Nucleotide-binding</keyword>
<evidence type="ECO:0000256" key="7">
    <source>
        <dbReference type="ARBA" id="ARBA00022741"/>
    </source>
</evidence>
<dbReference type="InterPro" id="IPR003442">
    <property type="entry name" value="T6A_TsaE"/>
</dbReference>
<dbReference type="NCBIfam" id="TIGR00150">
    <property type="entry name" value="T6A_YjeE"/>
    <property type="match status" value="1"/>
</dbReference>
<evidence type="ECO:0000256" key="9">
    <source>
        <dbReference type="ARBA" id="ARBA00022842"/>
    </source>
</evidence>
<evidence type="ECO:0000256" key="2">
    <source>
        <dbReference type="ARBA" id="ARBA00007599"/>
    </source>
</evidence>
<dbReference type="GO" id="GO:0016740">
    <property type="term" value="F:transferase activity"/>
    <property type="evidence" value="ECO:0007669"/>
    <property type="project" value="UniProtKB-KW"/>
</dbReference>
<keyword evidence="4" id="KW-0963">Cytoplasm</keyword>
<name>A0A1W6MIZ2_9FLAO</name>
<dbReference type="SUPFAM" id="SSF52540">
    <property type="entry name" value="P-loop containing nucleoside triphosphate hydrolases"/>
    <property type="match status" value="1"/>
</dbReference>
<dbReference type="AlphaFoldDB" id="A0A1W6MIZ2"/>
<dbReference type="Gene3D" id="3.40.50.300">
    <property type="entry name" value="P-loop containing nucleotide triphosphate hydrolases"/>
    <property type="match status" value="1"/>
</dbReference>
<evidence type="ECO:0000256" key="1">
    <source>
        <dbReference type="ARBA" id="ARBA00004496"/>
    </source>
</evidence>
<keyword evidence="8" id="KW-0067">ATP-binding</keyword>
<evidence type="ECO:0000256" key="10">
    <source>
        <dbReference type="ARBA" id="ARBA00032441"/>
    </source>
</evidence>
<dbReference type="STRING" id="331648.BST97_06050"/>